<reference evidence="2" key="2">
    <citation type="submission" date="2022-01" db="EMBL/GenBank/DDBJ databases">
        <authorList>
            <person name="Yamashiro T."/>
            <person name="Shiraishi A."/>
            <person name="Satake H."/>
            <person name="Nakayama K."/>
        </authorList>
    </citation>
    <scope>NUCLEOTIDE SEQUENCE</scope>
</reference>
<proteinExistence type="predicted"/>
<comment type="caution">
    <text evidence="2">The sequence shown here is derived from an EMBL/GenBank/DDBJ whole genome shotgun (WGS) entry which is preliminary data.</text>
</comment>
<organism evidence="2 3">
    <name type="scientific">Tanacetum coccineum</name>
    <dbReference type="NCBI Taxonomy" id="301880"/>
    <lineage>
        <taxon>Eukaryota</taxon>
        <taxon>Viridiplantae</taxon>
        <taxon>Streptophyta</taxon>
        <taxon>Embryophyta</taxon>
        <taxon>Tracheophyta</taxon>
        <taxon>Spermatophyta</taxon>
        <taxon>Magnoliopsida</taxon>
        <taxon>eudicotyledons</taxon>
        <taxon>Gunneridae</taxon>
        <taxon>Pentapetalae</taxon>
        <taxon>asterids</taxon>
        <taxon>campanulids</taxon>
        <taxon>Asterales</taxon>
        <taxon>Asteraceae</taxon>
        <taxon>Asteroideae</taxon>
        <taxon>Anthemideae</taxon>
        <taxon>Anthemidinae</taxon>
        <taxon>Tanacetum</taxon>
    </lineage>
</organism>
<protein>
    <submittedName>
        <fullName evidence="2">Uncharacterized protein</fullName>
    </submittedName>
</protein>
<dbReference type="EMBL" id="BQNB010020909">
    <property type="protein sequence ID" value="GJU00893.1"/>
    <property type="molecule type" value="Genomic_DNA"/>
</dbReference>
<reference evidence="2" key="1">
    <citation type="journal article" date="2022" name="Int. J. Mol. Sci.">
        <title>Draft Genome of Tanacetum Coccineum: Genomic Comparison of Closely Related Tanacetum-Family Plants.</title>
        <authorList>
            <person name="Yamashiro T."/>
            <person name="Shiraishi A."/>
            <person name="Nakayama K."/>
            <person name="Satake H."/>
        </authorList>
    </citation>
    <scope>NUCLEOTIDE SEQUENCE</scope>
</reference>
<dbReference type="Proteomes" id="UP001151760">
    <property type="component" value="Unassembled WGS sequence"/>
</dbReference>
<feature type="region of interest" description="Disordered" evidence="1">
    <location>
        <begin position="1"/>
        <end position="27"/>
    </location>
</feature>
<evidence type="ECO:0000313" key="3">
    <source>
        <dbReference type="Proteomes" id="UP001151760"/>
    </source>
</evidence>
<name>A0ABQ5IL12_9ASTR</name>
<accession>A0ABQ5IL12</accession>
<keyword evidence="3" id="KW-1185">Reference proteome</keyword>
<gene>
    <name evidence="2" type="ORF">Tco_1111231</name>
</gene>
<sequence>MAPEEGNKNNEVKASSPRIPPPVTTIPNQSQTLLLTTSVIGAQTSGHDDEGVTCFVFGRHQKSGQLDQWFERIGNSVLFAYDSDLMKGGICNDVLQPMISGASICWSDRMFPEVNDKIGKDIGRWEVPTRFIQVLCIEAKDHTEAFEMATE</sequence>
<evidence type="ECO:0000256" key="1">
    <source>
        <dbReference type="SAM" id="MobiDB-lite"/>
    </source>
</evidence>
<evidence type="ECO:0000313" key="2">
    <source>
        <dbReference type="EMBL" id="GJU00893.1"/>
    </source>
</evidence>
<feature type="compositionally biased region" description="Basic and acidic residues" evidence="1">
    <location>
        <begin position="1"/>
        <end position="11"/>
    </location>
</feature>